<comment type="caution">
    <text evidence="3">The sequence shown here is derived from an EMBL/GenBank/DDBJ whole genome shotgun (WGS) entry which is preliminary data.</text>
</comment>
<dbReference type="Proteomes" id="UP000022835">
    <property type="component" value="Unassembled WGS sequence"/>
</dbReference>
<dbReference type="Gene3D" id="3.30.70.100">
    <property type="match status" value="1"/>
</dbReference>
<name>A0A064CC88_9MYCO</name>
<accession>A0A064CC88</accession>
<evidence type="ECO:0000313" key="3">
    <source>
        <dbReference type="EMBL" id="KDE97965.1"/>
    </source>
</evidence>
<dbReference type="PROSITE" id="PS50846">
    <property type="entry name" value="HMA_2"/>
    <property type="match status" value="1"/>
</dbReference>
<dbReference type="GO" id="GO:0046872">
    <property type="term" value="F:metal ion binding"/>
    <property type="evidence" value="ECO:0007669"/>
    <property type="project" value="UniProtKB-KW"/>
</dbReference>
<gene>
    <name evidence="3" type="ORF">Y900_003165</name>
</gene>
<dbReference type="EMBL" id="JALN02000001">
    <property type="protein sequence ID" value="KDE97965.1"/>
    <property type="molecule type" value="Genomic_DNA"/>
</dbReference>
<sequence>MSHTFKVTGLHCQSCVRVVTGALTALPAVSAVDIDLDPDGVSVVRVEVDGEVSVEQVRAALADEGDYTVVG</sequence>
<keyword evidence="1" id="KW-0479">Metal-binding</keyword>
<dbReference type="AlphaFoldDB" id="A0A064CC88"/>
<reference evidence="3" key="1">
    <citation type="submission" date="2014-05" db="EMBL/GenBank/DDBJ databases">
        <title>Genome sequence of Mycobacterium aromaticivorans strain JS19b1T (= DSM 45407T).</title>
        <authorList>
            <person name="Kwak Y."/>
            <person name="Park G.-S."/>
            <person name="Li Q.X."/>
            <person name="Lee S.-E."/>
            <person name="Shin J.-H."/>
        </authorList>
    </citation>
    <scope>NUCLEOTIDE SEQUENCE [LARGE SCALE GENOMIC DNA]</scope>
    <source>
        <strain evidence="3">JS19b1</strain>
    </source>
</reference>
<proteinExistence type="predicted"/>
<dbReference type="InterPro" id="IPR017969">
    <property type="entry name" value="Heavy-metal-associated_CS"/>
</dbReference>
<dbReference type="InterPro" id="IPR036163">
    <property type="entry name" value="HMA_dom_sf"/>
</dbReference>
<dbReference type="RefSeq" id="WP_036338891.1">
    <property type="nucleotide sequence ID" value="NZ_JALN02000001.1"/>
</dbReference>
<dbReference type="Pfam" id="PF00403">
    <property type="entry name" value="HMA"/>
    <property type="match status" value="1"/>
</dbReference>
<evidence type="ECO:0000259" key="2">
    <source>
        <dbReference type="PROSITE" id="PS50846"/>
    </source>
</evidence>
<dbReference type="PROSITE" id="PS01047">
    <property type="entry name" value="HMA_1"/>
    <property type="match status" value="1"/>
</dbReference>
<keyword evidence="4" id="KW-1185">Reference proteome</keyword>
<dbReference type="eggNOG" id="COG2608">
    <property type="taxonomic scope" value="Bacteria"/>
</dbReference>
<dbReference type="SUPFAM" id="SSF55008">
    <property type="entry name" value="HMA, heavy metal-associated domain"/>
    <property type="match status" value="1"/>
</dbReference>
<dbReference type="OrthoDB" id="9813965at2"/>
<evidence type="ECO:0000256" key="1">
    <source>
        <dbReference type="ARBA" id="ARBA00022723"/>
    </source>
</evidence>
<organism evidence="3 4">
    <name type="scientific">Mycolicibacterium aromaticivorans JS19b1 = JCM 16368</name>
    <dbReference type="NCBI Taxonomy" id="1440774"/>
    <lineage>
        <taxon>Bacteria</taxon>
        <taxon>Bacillati</taxon>
        <taxon>Actinomycetota</taxon>
        <taxon>Actinomycetes</taxon>
        <taxon>Mycobacteriales</taxon>
        <taxon>Mycobacteriaceae</taxon>
        <taxon>Mycolicibacterium</taxon>
    </lineage>
</organism>
<protein>
    <submittedName>
        <fullName evidence="3">Heavy metal transporter</fullName>
    </submittedName>
</protein>
<feature type="domain" description="HMA" evidence="2">
    <location>
        <begin position="1"/>
        <end position="69"/>
    </location>
</feature>
<dbReference type="InterPro" id="IPR006121">
    <property type="entry name" value="HMA_dom"/>
</dbReference>
<dbReference type="CDD" id="cd00371">
    <property type="entry name" value="HMA"/>
    <property type="match status" value="1"/>
</dbReference>
<evidence type="ECO:0000313" key="4">
    <source>
        <dbReference type="Proteomes" id="UP000022835"/>
    </source>
</evidence>
<dbReference type="STRING" id="1440774.Y900_003165"/>